<evidence type="ECO:0000313" key="2">
    <source>
        <dbReference type="Proteomes" id="UP000249542"/>
    </source>
</evidence>
<gene>
    <name evidence="1" type="ORF">LX95_01177</name>
</gene>
<protein>
    <recommendedName>
        <fullName evidence="3">Peptidase M56 domain-containing protein</fullName>
    </recommendedName>
</protein>
<sequence length="109" mass="13426">MLFISGKYILAKGFRGLALFPFIFIKRDSLRQDKVFVNHERIHLQQQKELLLLAFLLWYGLEYFIKLLHYRNRREAYLNISFEREAYQNEKNLNYLSNQRKLWAFTKYL</sequence>
<organism evidence="1 2">
    <name type="scientific">Mesonia algae</name>
    <dbReference type="NCBI Taxonomy" id="213248"/>
    <lineage>
        <taxon>Bacteria</taxon>
        <taxon>Pseudomonadati</taxon>
        <taxon>Bacteroidota</taxon>
        <taxon>Flavobacteriia</taxon>
        <taxon>Flavobacteriales</taxon>
        <taxon>Flavobacteriaceae</taxon>
        <taxon>Mesonia</taxon>
    </lineage>
</organism>
<comment type="caution">
    <text evidence="1">The sequence shown here is derived from an EMBL/GenBank/DDBJ whole genome shotgun (WGS) entry which is preliminary data.</text>
</comment>
<evidence type="ECO:0008006" key="3">
    <source>
        <dbReference type="Google" id="ProtNLM"/>
    </source>
</evidence>
<dbReference type="AlphaFoldDB" id="A0A2W7I5I3"/>
<accession>A0A2W7I5I3</accession>
<keyword evidence="2" id="KW-1185">Reference proteome</keyword>
<evidence type="ECO:0000313" key="1">
    <source>
        <dbReference type="EMBL" id="PZW41498.1"/>
    </source>
</evidence>
<name>A0A2W7I5I3_9FLAO</name>
<dbReference type="RefSeq" id="WP_111540505.1">
    <property type="nucleotide sequence ID" value="NZ_QKYV01000003.1"/>
</dbReference>
<dbReference type="Proteomes" id="UP000249542">
    <property type="component" value="Unassembled WGS sequence"/>
</dbReference>
<dbReference type="EMBL" id="QKYV01000003">
    <property type="protein sequence ID" value="PZW41498.1"/>
    <property type="molecule type" value="Genomic_DNA"/>
</dbReference>
<reference evidence="1 2" key="1">
    <citation type="submission" date="2018-06" db="EMBL/GenBank/DDBJ databases">
        <title>Genomic Encyclopedia of Archaeal and Bacterial Type Strains, Phase II (KMG-II): from individual species to whole genera.</title>
        <authorList>
            <person name="Goeker M."/>
        </authorList>
    </citation>
    <scope>NUCLEOTIDE SEQUENCE [LARGE SCALE GENOMIC DNA]</scope>
    <source>
        <strain evidence="1 2">DSM 15361</strain>
    </source>
</reference>
<proteinExistence type="predicted"/>